<dbReference type="Proteomes" id="UP000597762">
    <property type="component" value="Unassembled WGS sequence"/>
</dbReference>
<dbReference type="GO" id="GO:0005524">
    <property type="term" value="F:ATP binding"/>
    <property type="evidence" value="ECO:0007669"/>
    <property type="project" value="UniProtKB-UniRule"/>
</dbReference>
<evidence type="ECO:0000256" key="9">
    <source>
        <dbReference type="ARBA" id="ARBA00047899"/>
    </source>
</evidence>
<keyword evidence="15" id="KW-1185">Reference proteome</keyword>
<dbReference type="PANTHER" id="PTHR45723">
    <property type="entry name" value="SERINE/THREONINE-PROTEIN KINASE RIO1"/>
    <property type="match status" value="1"/>
</dbReference>
<organism evidence="14 15">
    <name type="scientific">Acanthosepion pharaonis</name>
    <name type="common">Pharaoh cuttlefish</name>
    <name type="synonym">Sepia pharaonis</name>
    <dbReference type="NCBI Taxonomy" id="158019"/>
    <lineage>
        <taxon>Eukaryota</taxon>
        <taxon>Metazoa</taxon>
        <taxon>Spiralia</taxon>
        <taxon>Lophotrochozoa</taxon>
        <taxon>Mollusca</taxon>
        <taxon>Cephalopoda</taxon>
        <taxon>Coleoidea</taxon>
        <taxon>Decapodiformes</taxon>
        <taxon>Sepiida</taxon>
        <taxon>Sepiina</taxon>
        <taxon>Sepiidae</taxon>
        <taxon>Acanthosepion</taxon>
    </lineage>
</organism>
<comment type="similarity">
    <text evidence="1 11">Belongs to the protein kinase superfamily. RIO-type Ser/Thr kinase family.</text>
</comment>
<comment type="catalytic activity">
    <reaction evidence="10 11">
        <text>L-seryl-[protein] + ATP = O-phospho-L-seryl-[protein] + ADP + H(+)</text>
        <dbReference type="Rhea" id="RHEA:17989"/>
        <dbReference type="Rhea" id="RHEA-COMP:9863"/>
        <dbReference type="Rhea" id="RHEA-COMP:11604"/>
        <dbReference type="ChEBI" id="CHEBI:15378"/>
        <dbReference type="ChEBI" id="CHEBI:29999"/>
        <dbReference type="ChEBI" id="CHEBI:30616"/>
        <dbReference type="ChEBI" id="CHEBI:83421"/>
        <dbReference type="ChEBI" id="CHEBI:456216"/>
        <dbReference type="EC" id="2.7.11.1"/>
    </reaction>
</comment>
<evidence type="ECO:0000256" key="10">
    <source>
        <dbReference type="ARBA" id="ARBA00048679"/>
    </source>
</evidence>
<dbReference type="Pfam" id="PF01163">
    <property type="entry name" value="RIO1"/>
    <property type="match status" value="1"/>
</dbReference>
<feature type="domain" description="RIO kinase" evidence="13">
    <location>
        <begin position="254"/>
        <end position="516"/>
    </location>
</feature>
<proteinExistence type="inferred from homology"/>
<evidence type="ECO:0000256" key="7">
    <source>
        <dbReference type="ARBA" id="ARBA00022840"/>
    </source>
</evidence>
<dbReference type="OrthoDB" id="205248at2759"/>
<comment type="caution">
    <text evidence="14">The sequence shown here is derived from an EMBL/GenBank/DDBJ whole genome shotgun (WGS) entry which is preliminary data.</text>
</comment>
<keyword evidence="4 11" id="KW-0479">Metal-binding</keyword>
<evidence type="ECO:0000256" key="6">
    <source>
        <dbReference type="ARBA" id="ARBA00022777"/>
    </source>
</evidence>
<evidence type="ECO:0000256" key="2">
    <source>
        <dbReference type="ARBA" id="ARBA00022527"/>
    </source>
</evidence>
<evidence type="ECO:0000256" key="5">
    <source>
        <dbReference type="ARBA" id="ARBA00022741"/>
    </source>
</evidence>
<evidence type="ECO:0000256" key="1">
    <source>
        <dbReference type="ARBA" id="ARBA00009196"/>
    </source>
</evidence>
<dbReference type="PIRSF" id="PIRSF038146">
    <property type="entry name" value="Ser/Thr_PK_RIO3"/>
    <property type="match status" value="1"/>
</dbReference>
<keyword evidence="3 11" id="KW-0808">Transferase</keyword>
<dbReference type="InterPro" id="IPR051272">
    <property type="entry name" value="RIO-type_Ser/Thr_kinase"/>
</dbReference>
<dbReference type="InterPro" id="IPR017406">
    <property type="entry name" value="Ser/Thr_kinase_Rio3"/>
</dbReference>
<keyword evidence="2 11" id="KW-0723">Serine/threonine-protein kinase</keyword>
<feature type="region of interest" description="Disordered" evidence="12">
    <location>
        <begin position="562"/>
        <end position="581"/>
    </location>
</feature>
<evidence type="ECO:0000256" key="3">
    <source>
        <dbReference type="ARBA" id="ARBA00022679"/>
    </source>
</evidence>
<comment type="catalytic activity">
    <reaction evidence="9 11">
        <text>L-threonyl-[protein] + ATP = O-phospho-L-threonyl-[protein] + ADP + H(+)</text>
        <dbReference type="Rhea" id="RHEA:46608"/>
        <dbReference type="Rhea" id="RHEA-COMP:11060"/>
        <dbReference type="Rhea" id="RHEA-COMP:11605"/>
        <dbReference type="ChEBI" id="CHEBI:15378"/>
        <dbReference type="ChEBI" id="CHEBI:30013"/>
        <dbReference type="ChEBI" id="CHEBI:30616"/>
        <dbReference type="ChEBI" id="CHEBI:61977"/>
        <dbReference type="ChEBI" id="CHEBI:456216"/>
        <dbReference type="EC" id="2.7.11.1"/>
    </reaction>
</comment>
<dbReference type="GO" id="GO:0004674">
    <property type="term" value="F:protein serine/threonine kinase activity"/>
    <property type="evidence" value="ECO:0007669"/>
    <property type="project" value="UniProtKB-UniRule"/>
</dbReference>
<evidence type="ECO:0000259" key="13">
    <source>
        <dbReference type="SMART" id="SM00090"/>
    </source>
</evidence>
<evidence type="ECO:0000256" key="12">
    <source>
        <dbReference type="SAM" id="MobiDB-lite"/>
    </source>
</evidence>
<keyword evidence="6 11" id="KW-0418">Kinase</keyword>
<evidence type="ECO:0000256" key="4">
    <source>
        <dbReference type="ARBA" id="ARBA00022723"/>
    </source>
</evidence>
<evidence type="ECO:0000313" key="14">
    <source>
        <dbReference type="EMBL" id="CAE1328364.1"/>
    </source>
</evidence>
<dbReference type="InterPro" id="IPR000687">
    <property type="entry name" value="RIO_kinase"/>
</dbReference>
<dbReference type="SMART" id="SM00090">
    <property type="entry name" value="RIO"/>
    <property type="match status" value="1"/>
</dbReference>
<dbReference type="InterPro" id="IPR018935">
    <property type="entry name" value="RIO_kinase_CS"/>
</dbReference>
<feature type="region of interest" description="Disordered" evidence="12">
    <location>
        <begin position="1"/>
        <end position="26"/>
    </location>
</feature>
<dbReference type="PROSITE" id="PS01245">
    <property type="entry name" value="RIO1"/>
    <property type="match status" value="1"/>
</dbReference>
<dbReference type="GO" id="GO:0046872">
    <property type="term" value="F:metal ion binding"/>
    <property type="evidence" value="ECO:0007669"/>
    <property type="project" value="UniProtKB-UniRule"/>
</dbReference>
<dbReference type="SUPFAM" id="SSF56112">
    <property type="entry name" value="Protein kinase-like (PK-like)"/>
    <property type="match status" value="1"/>
</dbReference>
<evidence type="ECO:0000313" key="15">
    <source>
        <dbReference type="Proteomes" id="UP000597762"/>
    </source>
</evidence>
<evidence type="ECO:0000256" key="11">
    <source>
        <dbReference type="PIRNR" id="PIRNR038146"/>
    </source>
</evidence>
<dbReference type="InterPro" id="IPR011009">
    <property type="entry name" value="Kinase-like_dom_sf"/>
</dbReference>
<evidence type="ECO:0000256" key="8">
    <source>
        <dbReference type="ARBA" id="ARBA00022842"/>
    </source>
</evidence>
<name>A0A812EQ52_ACAPH</name>
<accession>A0A812EQ52</accession>
<dbReference type="Gene3D" id="3.30.200.20">
    <property type="entry name" value="Phosphorylase Kinase, domain 1"/>
    <property type="match status" value="1"/>
</dbReference>
<protein>
    <recommendedName>
        <fullName evidence="11">Serine/threonine-protein kinase RIO3</fullName>
        <ecNumber evidence="11">2.7.11.1</ecNumber>
    </recommendedName>
</protein>
<keyword evidence="5 11" id="KW-0547">Nucleotide-binding</keyword>
<gene>
    <name evidence="14" type="ORF">SPHA_77893</name>
</gene>
<dbReference type="InterPro" id="IPR018934">
    <property type="entry name" value="RIO_dom"/>
</dbReference>
<comment type="cofactor">
    <cofactor evidence="11">
        <name>Mg(2+)</name>
        <dbReference type="ChEBI" id="CHEBI:18420"/>
    </cofactor>
</comment>
<dbReference type="EC" id="2.7.11.1" evidence="11"/>
<reference evidence="14" key="1">
    <citation type="submission" date="2021-01" db="EMBL/GenBank/DDBJ databases">
        <authorList>
            <person name="Li R."/>
            <person name="Bekaert M."/>
        </authorList>
    </citation>
    <scope>NUCLEOTIDE SEQUENCE</scope>
    <source>
        <strain evidence="14">Farmed</strain>
    </source>
</reference>
<sequence length="581" mass="66383">MSTFVETHTESSGNCNPNYQTNVKSSDLSSNNVPAWGKKSPWGGGSGHLVSPPPCSLVDVMSEQLALELNREETMREMNSNGSDLIANLPLSTAAEGVDWTNLSEKEIQEANDEIMARLLQQQFDKEDDDKLRIEEKKYNGNNKVSISFEKFRVTPTSEYDDDFNYTEDNDEQKTEWENPIPDFGRCGISGKGKNITTKHDPTICGRRNASKLMEFSDNSGDGEGMDLKLPNDVFNRLKVHSNAMNKRHQKVHEKKEHSTAIQAVDMDTQLILFQMVNSGIIDDVHGIVSTGKESVVLSSAAGDNLNNYLDNKHTKRNNQLLDGNNEVCPSVCAIKVFKTTLTDFKERKIYVIGDSRFSQDNLKKMNPRKIIQKWTKKEAANLHRMRRHGIPCPTVICQKKHVLVMSFIGHEFRAAPQLRKADLNPNDMEQAFKQTVEILCRLYNDCQLVHADFSEYNLLWHNNSVWVIDVSQAVEINHKHALEFLFRDCINVSKFFKASVNDVPSPEQLFNEITQLNFVGEGSEFLDAVKHFDEEQKKNISLHERHNKNDYAFDYFWEQSKKQPNHDDDDEHHEEGKENA</sequence>
<dbReference type="Gene3D" id="1.10.510.10">
    <property type="entry name" value="Transferase(Phosphotransferase) domain 1"/>
    <property type="match status" value="1"/>
</dbReference>
<dbReference type="EMBL" id="CAHIKZ030005525">
    <property type="protein sequence ID" value="CAE1328364.1"/>
    <property type="molecule type" value="Genomic_DNA"/>
</dbReference>
<keyword evidence="8 11" id="KW-0460">Magnesium</keyword>
<dbReference type="AlphaFoldDB" id="A0A812EQ52"/>
<keyword evidence="7" id="KW-0067">ATP-binding</keyword>